<dbReference type="InterPro" id="IPR015195">
    <property type="entry name" value="SLIDE"/>
</dbReference>
<gene>
    <name evidence="2" type="ORF">PNOK_0377000</name>
</gene>
<dbReference type="Proteomes" id="UP000217199">
    <property type="component" value="Unassembled WGS sequence"/>
</dbReference>
<accession>A0A286UNG7</accession>
<proteinExistence type="predicted"/>
<dbReference type="Pfam" id="PF09111">
    <property type="entry name" value="SLIDE"/>
    <property type="match status" value="1"/>
</dbReference>
<dbReference type="SUPFAM" id="SSF46689">
    <property type="entry name" value="Homeodomain-like"/>
    <property type="match status" value="1"/>
</dbReference>
<sequence length="177" mass="20842">MLSRKIQAVKYPMQEFESNYPTAKGKIYSEEKDRYLLCRLHHYGLKTVDVYERIKRDITEPHVFRFDWFFKSMTPQELQRRYTMLLGLIEKEANQEQEEVKVKGGGRNVWRMMQIYLLLQYRLDLPQPLIASLFLRYPGGKYKDPGAGHRSQWAKGGWAPSSVKYSLLLIVFCTAPG</sequence>
<dbReference type="OrthoDB" id="3253310at2759"/>
<dbReference type="EMBL" id="NBII01000003">
    <property type="protein sequence ID" value="PAV21143.1"/>
    <property type="molecule type" value="Genomic_DNA"/>
</dbReference>
<dbReference type="GO" id="GO:0005634">
    <property type="term" value="C:nucleus"/>
    <property type="evidence" value="ECO:0007669"/>
    <property type="project" value="InterPro"/>
</dbReference>
<dbReference type="InParanoid" id="A0A286UNG7"/>
<evidence type="ECO:0000313" key="3">
    <source>
        <dbReference type="Proteomes" id="UP000217199"/>
    </source>
</evidence>
<organism evidence="2 3">
    <name type="scientific">Pyrrhoderma noxium</name>
    <dbReference type="NCBI Taxonomy" id="2282107"/>
    <lineage>
        <taxon>Eukaryota</taxon>
        <taxon>Fungi</taxon>
        <taxon>Dikarya</taxon>
        <taxon>Basidiomycota</taxon>
        <taxon>Agaricomycotina</taxon>
        <taxon>Agaricomycetes</taxon>
        <taxon>Hymenochaetales</taxon>
        <taxon>Hymenochaetaceae</taxon>
        <taxon>Pyrrhoderma</taxon>
    </lineage>
</organism>
<dbReference type="GO" id="GO:0003677">
    <property type="term" value="F:DNA binding"/>
    <property type="evidence" value="ECO:0007669"/>
    <property type="project" value="InterPro"/>
</dbReference>
<name>A0A286UNG7_9AGAM</name>
<keyword evidence="3" id="KW-1185">Reference proteome</keyword>
<feature type="domain" description="SLIDE" evidence="1">
    <location>
        <begin position="1"/>
        <end position="92"/>
    </location>
</feature>
<evidence type="ECO:0000313" key="2">
    <source>
        <dbReference type="EMBL" id="PAV21143.1"/>
    </source>
</evidence>
<dbReference type="GO" id="GO:0006338">
    <property type="term" value="P:chromatin remodeling"/>
    <property type="evidence" value="ECO:0007669"/>
    <property type="project" value="InterPro"/>
</dbReference>
<reference evidence="2 3" key="1">
    <citation type="journal article" date="2017" name="Mol. Ecol.">
        <title>Comparative and population genomic landscape of Phellinus noxius: A hypervariable fungus causing root rot in trees.</title>
        <authorList>
            <person name="Chung C.L."/>
            <person name="Lee T.J."/>
            <person name="Akiba M."/>
            <person name="Lee H.H."/>
            <person name="Kuo T.H."/>
            <person name="Liu D."/>
            <person name="Ke H.M."/>
            <person name="Yokoi T."/>
            <person name="Roa M.B."/>
            <person name="Lu M.J."/>
            <person name="Chang Y.Y."/>
            <person name="Ann P.J."/>
            <person name="Tsai J.N."/>
            <person name="Chen C.Y."/>
            <person name="Tzean S.S."/>
            <person name="Ota Y."/>
            <person name="Hattori T."/>
            <person name="Sahashi N."/>
            <person name="Liou R.F."/>
            <person name="Kikuchi T."/>
            <person name="Tsai I.J."/>
        </authorList>
    </citation>
    <scope>NUCLEOTIDE SEQUENCE [LARGE SCALE GENOMIC DNA]</scope>
    <source>
        <strain evidence="2 3">FFPRI411160</strain>
    </source>
</reference>
<comment type="caution">
    <text evidence="2">The sequence shown here is derived from an EMBL/GenBank/DDBJ whole genome shotgun (WGS) entry which is preliminary data.</text>
</comment>
<dbReference type="Gene3D" id="1.10.10.60">
    <property type="entry name" value="Homeodomain-like"/>
    <property type="match status" value="1"/>
</dbReference>
<dbReference type="STRING" id="2282107.A0A286UNG7"/>
<protein>
    <submittedName>
        <fullName evidence="2">SNF2 family DNA-dependent ATPase</fullName>
    </submittedName>
</protein>
<evidence type="ECO:0000259" key="1">
    <source>
        <dbReference type="Pfam" id="PF09111"/>
    </source>
</evidence>
<dbReference type="InterPro" id="IPR009057">
    <property type="entry name" value="Homeodomain-like_sf"/>
</dbReference>
<dbReference type="AlphaFoldDB" id="A0A286UNG7"/>